<dbReference type="Gene3D" id="2.60.60.30">
    <property type="entry name" value="sav2460 like domains"/>
    <property type="match status" value="1"/>
</dbReference>
<evidence type="ECO:0000256" key="1">
    <source>
        <dbReference type="PROSITE-ProRule" id="PRU00175"/>
    </source>
</evidence>
<keyword evidence="1" id="KW-0479">Metal-binding</keyword>
<dbReference type="PROSITE" id="PS50089">
    <property type="entry name" value="ZF_RING_2"/>
    <property type="match status" value="1"/>
</dbReference>
<proteinExistence type="predicted"/>
<evidence type="ECO:0000313" key="4">
    <source>
        <dbReference type="EMBL" id="CAG8656743.1"/>
    </source>
</evidence>
<dbReference type="PROSITE" id="PS50053">
    <property type="entry name" value="UBIQUITIN_2"/>
    <property type="match status" value="1"/>
</dbReference>
<evidence type="ECO:0000259" key="3">
    <source>
        <dbReference type="PROSITE" id="PS50089"/>
    </source>
</evidence>
<dbReference type="InterPro" id="IPR029071">
    <property type="entry name" value="Ubiquitin-like_domsf"/>
</dbReference>
<dbReference type="GO" id="GO:0008270">
    <property type="term" value="F:zinc ion binding"/>
    <property type="evidence" value="ECO:0007669"/>
    <property type="project" value="UniProtKB-KW"/>
</dbReference>
<dbReference type="PANTHER" id="PTHR32097:SF17">
    <property type="entry name" value="CAMP-BINDING PROTEIN 1-RELATED"/>
    <property type="match status" value="1"/>
</dbReference>
<comment type="caution">
    <text evidence="4">The sequence shown here is derived from an EMBL/GenBank/DDBJ whole genome shotgun (WGS) entry which is preliminary data.</text>
</comment>
<protein>
    <submittedName>
        <fullName evidence="4">11252_t:CDS:1</fullName>
    </submittedName>
</protein>
<gene>
    <name evidence="4" type="ORF">DERYTH_LOCUS10487</name>
</gene>
<dbReference type="OrthoDB" id="2318873at2759"/>
<feature type="domain" description="RING-type" evidence="3">
    <location>
        <begin position="3"/>
        <end position="50"/>
    </location>
</feature>
<dbReference type="CDD" id="cd17039">
    <property type="entry name" value="Ubl_ubiquitin_like"/>
    <property type="match status" value="1"/>
</dbReference>
<keyword evidence="1" id="KW-0863">Zinc-finger</keyword>
<keyword evidence="1" id="KW-0862">Zinc</keyword>
<dbReference type="Pfam" id="PF02342">
    <property type="entry name" value="TerD"/>
    <property type="match status" value="1"/>
</dbReference>
<accession>A0A9N9DXT1</accession>
<dbReference type="InterPro" id="IPR051324">
    <property type="entry name" value="Stress/Tellurium_Resist"/>
</dbReference>
<keyword evidence="5" id="KW-1185">Reference proteome</keyword>
<dbReference type="InterPro" id="IPR001841">
    <property type="entry name" value="Znf_RING"/>
</dbReference>
<sequence length="346" mass="39575">MKCEQCQIIKPLKEFPESSISSKCRHVMSWCFECIVSYLRGTQRRCPICKIDLTEQEVNDCFLFWDNSIFKIDIESFSQARAELSGPNDAESGVFYIVLLNGEKITLKSSEITTVKALKYALRDATKIEVTKQRLIHNDVELNDFQDDSTNSTLESYGIHANSHIQLIVLNSLALSCLAVDLFWEFPHSGQEFLDCTCLIYNGDELWKKYDNLSTYYPSISYIKHSGDIIDVANARGHQKITIKLDELPNCISQLYFVLSSCKSTIDQFRNLSLKLCDEANSDRQLWNYSVGQATKSQAVIMCLINRSNNGMWKLIEVGEMSTGNTKNKDPIEKNIRRLMCFNKTL</sequence>
<dbReference type="Gene3D" id="3.10.20.90">
    <property type="entry name" value="Phosphatidylinositol 3-kinase Catalytic Subunit, Chain A, domain 1"/>
    <property type="match status" value="1"/>
</dbReference>
<organism evidence="4 5">
    <name type="scientific">Dentiscutata erythropus</name>
    <dbReference type="NCBI Taxonomy" id="1348616"/>
    <lineage>
        <taxon>Eukaryota</taxon>
        <taxon>Fungi</taxon>
        <taxon>Fungi incertae sedis</taxon>
        <taxon>Mucoromycota</taxon>
        <taxon>Glomeromycotina</taxon>
        <taxon>Glomeromycetes</taxon>
        <taxon>Diversisporales</taxon>
        <taxon>Gigasporaceae</taxon>
        <taxon>Dentiscutata</taxon>
    </lineage>
</organism>
<evidence type="ECO:0000313" key="5">
    <source>
        <dbReference type="Proteomes" id="UP000789405"/>
    </source>
</evidence>
<dbReference type="InterPro" id="IPR000626">
    <property type="entry name" value="Ubiquitin-like_dom"/>
</dbReference>
<dbReference type="PANTHER" id="PTHR32097">
    <property type="entry name" value="CAMP-BINDING PROTEIN 1-RELATED"/>
    <property type="match status" value="1"/>
</dbReference>
<dbReference type="Proteomes" id="UP000789405">
    <property type="component" value="Unassembled WGS sequence"/>
</dbReference>
<evidence type="ECO:0000259" key="2">
    <source>
        <dbReference type="PROSITE" id="PS50053"/>
    </source>
</evidence>
<dbReference type="InterPro" id="IPR003325">
    <property type="entry name" value="TerD"/>
</dbReference>
<feature type="domain" description="Ubiquitin-like" evidence="2">
    <location>
        <begin position="95"/>
        <end position="169"/>
    </location>
</feature>
<dbReference type="Pfam" id="PF00240">
    <property type="entry name" value="ubiquitin"/>
    <property type="match status" value="1"/>
</dbReference>
<name>A0A9N9DXT1_9GLOM</name>
<dbReference type="AlphaFoldDB" id="A0A9N9DXT1"/>
<dbReference type="EMBL" id="CAJVPY010006127">
    <property type="protein sequence ID" value="CAG8656743.1"/>
    <property type="molecule type" value="Genomic_DNA"/>
</dbReference>
<dbReference type="SUPFAM" id="SSF54236">
    <property type="entry name" value="Ubiquitin-like"/>
    <property type="match status" value="1"/>
</dbReference>
<reference evidence="4" key="1">
    <citation type="submission" date="2021-06" db="EMBL/GenBank/DDBJ databases">
        <authorList>
            <person name="Kallberg Y."/>
            <person name="Tangrot J."/>
            <person name="Rosling A."/>
        </authorList>
    </citation>
    <scope>NUCLEOTIDE SEQUENCE</scope>
    <source>
        <strain evidence="4">MA453B</strain>
    </source>
</reference>